<dbReference type="Gene3D" id="1.10.10.200">
    <property type="match status" value="1"/>
</dbReference>
<dbReference type="GO" id="GO:0003677">
    <property type="term" value="F:DNA binding"/>
    <property type="evidence" value="ECO:0007669"/>
    <property type="project" value="UniProtKB-UniRule"/>
</dbReference>
<protein>
    <recommendedName>
        <fullName evidence="6">Probable transcriptional regulatory protein EXM22_06565</fullName>
    </recommendedName>
</protein>
<evidence type="ECO:0000256" key="5">
    <source>
        <dbReference type="ARBA" id="ARBA00023163"/>
    </source>
</evidence>
<dbReference type="GO" id="GO:0006355">
    <property type="term" value="P:regulation of DNA-templated transcription"/>
    <property type="evidence" value="ECO:0007669"/>
    <property type="project" value="UniProtKB-UniRule"/>
</dbReference>
<organism evidence="9 10">
    <name type="scientific">Oceanispirochaeta crateris</name>
    <dbReference type="NCBI Taxonomy" id="2518645"/>
    <lineage>
        <taxon>Bacteria</taxon>
        <taxon>Pseudomonadati</taxon>
        <taxon>Spirochaetota</taxon>
        <taxon>Spirochaetia</taxon>
        <taxon>Spirochaetales</taxon>
        <taxon>Spirochaetaceae</taxon>
        <taxon>Oceanispirochaeta</taxon>
    </lineage>
</organism>
<name>A0A5C1QK17_9SPIO</name>
<dbReference type="NCBIfam" id="TIGR01033">
    <property type="entry name" value="YebC/PmpR family DNA-binding transcriptional regulator"/>
    <property type="match status" value="1"/>
</dbReference>
<accession>A0A5C1QK17</accession>
<proteinExistence type="inferred from homology"/>
<dbReference type="Proteomes" id="UP000324209">
    <property type="component" value="Chromosome"/>
</dbReference>
<evidence type="ECO:0000259" key="7">
    <source>
        <dbReference type="Pfam" id="PF01709"/>
    </source>
</evidence>
<keyword evidence="5 6" id="KW-0804">Transcription</keyword>
<dbReference type="InterPro" id="IPR048300">
    <property type="entry name" value="TACO1_YebC-like_2nd/3rd_dom"/>
</dbReference>
<evidence type="ECO:0000256" key="2">
    <source>
        <dbReference type="ARBA" id="ARBA00022490"/>
    </source>
</evidence>
<dbReference type="InterPro" id="IPR029072">
    <property type="entry name" value="YebC-like"/>
</dbReference>
<keyword evidence="2 6" id="KW-0963">Cytoplasm</keyword>
<evidence type="ECO:0000256" key="3">
    <source>
        <dbReference type="ARBA" id="ARBA00023015"/>
    </source>
</evidence>
<feature type="domain" description="TACO1/YebC-like N-terminal" evidence="8">
    <location>
        <begin position="5"/>
        <end position="75"/>
    </location>
</feature>
<dbReference type="InterPro" id="IPR026564">
    <property type="entry name" value="Transcrip_reg_TACO1-like_dom3"/>
</dbReference>
<dbReference type="GO" id="GO:0005829">
    <property type="term" value="C:cytosol"/>
    <property type="evidence" value="ECO:0007669"/>
    <property type="project" value="TreeGrafter"/>
</dbReference>
<evidence type="ECO:0000256" key="4">
    <source>
        <dbReference type="ARBA" id="ARBA00023125"/>
    </source>
</evidence>
<comment type="subcellular location">
    <subcellularLocation>
        <location evidence="6">Cytoplasm</location>
    </subcellularLocation>
</comment>
<comment type="similarity">
    <text evidence="1 6">Belongs to the TACO1 family.</text>
</comment>
<feature type="domain" description="TACO1/YebC-like second and third" evidence="7">
    <location>
        <begin position="82"/>
        <end position="237"/>
    </location>
</feature>
<dbReference type="OrthoDB" id="9781053at2"/>
<dbReference type="Pfam" id="PF01709">
    <property type="entry name" value="Transcrip_reg"/>
    <property type="match status" value="1"/>
</dbReference>
<dbReference type="Gene3D" id="3.30.70.980">
    <property type="match status" value="2"/>
</dbReference>
<evidence type="ECO:0000313" key="10">
    <source>
        <dbReference type="Proteomes" id="UP000324209"/>
    </source>
</evidence>
<dbReference type="FunFam" id="3.30.70.980:FF:000002">
    <property type="entry name" value="Probable transcriptional regulatory protein YebC"/>
    <property type="match status" value="1"/>
</dbReference>
<gene>
    <name evidence="9" type="ORF">EXM22_06565</name>
</gene>
<dbReference type="Pfam" id="PF20772">
    <property type="entry name" value="TACO1_YebC_N"/>
    <property type="match status" value="1"/>
</dbReference>
<reference evidence="9 10" key="1">
    <citation type="submission" date="2019-02" db="EMBL/GenBank/DDBJ databases">
        <title>Complete Genome Sequence and Methylome Analysis of free living Spirochaetas.</title>
        <authorList>
            <person name="Fomenkov A."/>
            <person name="Dubinina G."/>
            <person name="Leshcheva N."/>
            <person name="Mikheeva N."/>
            <person name="Grabovich M."/>
            <person name="Vincze T."/>
            <person name="Roberts R.J."/>
        </authorList>
    </citation>
    <scope>NUCLEOTIDE SEQUENCE [LARGE SCALE GENOMIC DNA]</scope>
    <source>
        <strain evidence="9 10">K2</strain>
    </source>
</reference>
<dbReference type="InterPro" id="IPR049083">
    <property type="entry name" value="TACO1_YebC_N"/>
</dbReference>
<keyword evidence="4 6" id="KW-0238">DNA-binding</keyword>
<dbReference type="NCBIfam" id="NF001030">
    <property type="entry name" value="PRK00110.1"/>
    <property type="match status" value="1"/>
</dbReference>
<dbReference type="InterPro" id="IPR017856">
    <property type="entry name" value="Integrase-like_N"/>
</dbReference>
<dbReference type="PANTHER" id="PTHR12532:SF6">
    <property type="entry name" value="TRANSCRIPTIONAL REGULATORY PROTEIN YEBC-RELATED"/>
    <property type="match status" value="1"/>
</dbReference>
<dbReference type="RefSeq" id="WP_149485748.1">
    <property type="nucleotide sequence ID" value="NZ_CP036150.1"/>
</dbReference>
<keyword evidence="10" id="KW-1185">Reference proteome</keyword>
<dbReference type="NCBIfam" id="NF009044">
    <property type="entry name" value="PRK12378.1"/>
    <property type="match status" value="1"/>
</dbReference>
<dbReference type="KEGG" id="ock:EXM22_06565"/>
<dbReference type="FunFam" id="1.10.10.200:FF:000002">
    <property type="entry name" value="Probable transcriptional regulatory protein CLM62_37755"/>
    <property type="match status" value="1"/>
</dbReference>
<evidence type="ECO:0000256" key="1">
    <source>
        <dbReference type="ARBA" id="ARBA00008724"/>
    </source>
</evidence>
<sequence>MSGHSKWASIKHKKGALDAKRGKLFTKIIKEINVAARMGGGDIETNAALRTVVLKAKAANMPKDNIDKAIKKGTGDLDGVDYIELQYEAYAPGGVGLLISTLTDNKNRTAADVRSILSKGGGSLATTGAVSYQFTRKGIIAYSAEDIDFDALFEIALEAGAEDVTNEDGTIEVVTDPADFEAVLTALQEAGFEQLSAEITMVSDNTVTLDNEHTAKVLRLIDRLEDNDDVQDVASNLEVPADFEMEE</sequence>
<dbReference type="InterPro" id="IPR002876">
    <property type="entry name" value="Transcrip_reg_TACO1-like"/>
</dbReference>
<keyword evidence="3 6" id="KW-0805">Transcription regulation</keyword>
<dbReference type="HAMAP" id="MF_00693">
    <property type="entry name" value="Transcrip_reg_TACO1"/>
    <property type="match status" value="1"/>
</dbReference>
<dbReference type="AlphaFoldDB" id="A0A5C1QK17"/>
<dbReference type="PANTHER" id="PTHR12532">
    <property type="entry name" value="TRANSLATIONAL ACTIVATOR OF CYTOCHROME C OXIDASE 1"/>
    <property type="match status" value="1"/>
</dbReference>
<dbReference type="EMBL" id="CP036150">
    <property type="protein sequence ID" value="QEN07668.1"/>
    <property type="molecule type" value="Genomic_DNA"/>
</dbReference>
<evidence type="ECO:0000256" key="6">
    <source>
        <dbReference type="HAMAP-Rule" id="MF_00693"/>
    </source>
</evidence>
<evidence type="ECO:0000259" key="8">
    <source>
        <dbReference type="Pfam" id="PF20772"/>
    </source>
</evidence>
<evidence type="ECO:0000313" key="9">
    <source>
        <dbReference type="EMBL" id="QEN07668.1"/>
    </source>
</evidence>
<dbReference type="SUPFAM" id="SSF75625">
    <property type="entry name" value="YebC-like"/>
    <property type="match status" value="1"/>
</dbReference>